<dbReference type="AlphaFoldDB" id="A0ABD5YDQ8"/>
<feature type="domain" description="PhoU" evidence="2">
    <location>
        <begin position="119"/>
        <end position="219"/>
    </location>
</feature>
<comment type="caution">
    <text evidence="3">The sequence shown here is derived from an EMBL/GenBank/DDBJ whole genome shotgun (WGS) entry which is preliminary data.</text>
</comment>
<dbReference type="RefSeq" id="WP_267662799.1">
    <property type="nucleotide sequence ID" value="NZ_JAODIX010000011.1"/>
</dbReference>
<keyword evidence="1" id="KW-0813">Transport</keyword>
<feature type="domain" description="PhoU" evidence="2">
    <location>
        <begin position="19"/>
        <end position="103"/>
    </location>
</feature>
<dbReference type="NCBIfam" id="TIGR02135">
    <property type="entry name" value="phoU_full"/>
    <property type="match status" value="1"/>
</dbReference>
<keyword evidence="1" id="KW-0963">Cytoplasm</keyword>
<dbReference type="InterPro" id="IPR028366">
    <property type="entry name" value="PhoU"/>
</dbReference>
<dbReference type="PANTHER" id="PTHR42930">
    <property type="entry name" value="PHOSPHATE-SPECIFIC TRANSPORT SYSTEM ACCESSORY PROTEIN PHOU"/>
    <property type="match status" value="1"/>
</dbReference>
<sequence>MPRENYQEQLDELRTDVVAMGDLVLDRYETALRAAETGDDDLADEVIGGDHVVNDRYLELEENCTELLALQQPVAGDLRLVAASFKIITDLERIGDLATNIAAYGGEEGGIHSAVDFRGLGDAAGEMVADAVAAYETSDPDACREIDVRDDDLDERCRRASESVVRELLEADRARAATNGTAEPEPDHLADALDDVSRALLAIRDLERVGDHAVNIAARTLFMIESDDELIY</sequence>
<dbReference type="Pfam" id="PF01895">
    <property type="entry name" value="PhoU"/>
    <property type="match status" value="2"/>
</dbReference>
<gene>
    <name evidence="3" type="primary">phoU</name>
    <name evidence="3" type="ORF">ACFQMK_02695</name>
</gene>
<proteinExistence type="inferred from homology"/>
<comment type="similarity">
    <text evidence="1">Belongs to the PhoU family.</text>
</comment>
<evidence type="ECO:0000259" key="2">
    <source>
        <dbReference type="Pfam" id="PF01895"/>
    </source>
</evidence>
<dbReference type="InterPro" id="IPR038078">
    <property type="entry name" value="PhoU-like_sf"/>
</dbReference>
<dbReference type="EMBL" id="JBHSZZ010000011">
    <property type="protein sequence ID" value="MFC7185815.1"/>
    <property type="molecule type" value="Genomic_DNA"/>
</dbReference>
<accession>A0ABD5YDQ8</accession>
<keyword evidence="4" id="KW-1185">Reference proteome</keyword>
<dbReference type="Proteomes" id="UP001596390">
    <property type="component" value="Unassembled WGS sequence"/>
</dbReference>
<reference evidence="3 4" key="1">
    <citation type="journal article" date="2019" name="Int. J. Syst. Evol. Microbiol.">
        <title>The Global Catalogue of Microorganisms (GCM) 10K type strain sequencing project: providing services to taxonomists for standard genome sequencing and annotation.</title>
        <authorList>
            <consortium name="The Broad Institute Genomics Platform"/>
            <consortium name="The Broad Institute Genome Sequencing Center for Infectious Disease"/>
            <person name="Wu L."/>
            <person name="Ma J."/>
        </authorList>
    </citation>
    <scope>NUCLEOTIDE SEQUENCE [LARGE SCALE GENOMIC DNA]</scope>
    <source>
        <strain evidence="3 4">Q85</strain>
    </source>
</reference>
<comment type="subcellular location">
    <subcellularLocation>
        <location evidence="1">Cytoplasm</location>
    </subcellularLocation>
</comment>
<dbReference type="PIRSF" id="PIRSF003107">
    <property type="entry name" value="PhoU"/>
    <property type="match status" value="1"/>
</dbReference>
<evidence type="ECO:0000313" key="4">
    <source>
        <dbReference type="Proteomes" id="UP001596390"/>
    </source>
</evidence>
<evidence type="ECO:0000256" key="1">
    <source>
        <dbReference type="PIRNR" id="PIRNR003107"/>
    </source>
</evidence>
<dbReference type="PANTHER" id="PTHR42930:SF3">
    <property type="entry name" value="PHOSPHATE-SPECIFIC TRANSPORT SYSTEM ACCESSORY PROTEIN PHOU"/>
    <property type="match status" value="1"/>
</dbReference>
<dbReference type="GO" id="GO:0005737">
    <property type="term" value="C:cytoplasm"/>
    <property type="evidence" value="ECO:0007669"/>
    <property type="project" value="UniProtKB-SubCell"/>
</dbReference>
<evidence type="ECO:0000313" key="3">
    <source>
        <dbReference type="EMBL" id="MFC7185815.1"/>
    </source>
</evidence>
<dbReference type="GO" id="GO:0006817">
    <property type="term" value="P:phosphate ion transport"/>
    <property type="evidence" value="ECO:0007669"/>
    <property type="project" value="UniProtKB-KW"/>
</dbReference>
<dbReference type="SUPFAM" id="SSF109755">
    <property type="entry name" value="PhoU-like"/>
    <property type="match status" value="1"/>
</dbReference>
<comment type="subunit">
    <text evidence="1">Homodimer.</text>
</comment>
<dbReference type="InterPro" id="IPR026022">
    <property type="entry name" value="PhoU_dom"/>
</dbReference>
<protein>
    <recommendedName>
        <fullName evidence="1">Phosphate-specific transport system accessory protein PhoU</fullName>
    </recommendedName>
</protein>
<organism evidence="3 4">
    <name type="scientific">Halorubrum yunnanense</name>
    <dbReference type="NCBI Taxonomy" id="1526162"/>
    <lineage>
        <taxon>Archaea</taxon>
        <taxon>Methanobacteriati</taxon>
        <taxon>Methanobacteriota</taxon>
        <taxon>Stenosarchaea group</taxon>
        <taxon>Halobacteria</taxon>
        <taxon>Halobacteriales</taxon>
        <taxon>Haloferacaceae</taxon>
        <taxon>Halorubrum</taxon>
    </lineage>
</organism>
<keyword evidence="1" id="KW-0592">Phosphate transport</keyword>
<name>A0ABD5YDQ8_9EURY</name>
<dbReference type="Gene3D" id="1.20.58.220">
    <property type="entry name" value="Phosphate transport system protein phou homolog 2, domain 2"/>
    <property type="match status" value="1"/>
</dbReference>
<comment type="function">
    <text evidence="1">Plays a role in the regulation of phosphate uptake.</text>
</comment>